<accession>V9EMG6</accession>
<evidence type="ECO:0000313" key="2">
    <source>
        <dbReference type="EMBL" id="ETI39693.1"/>
    </source>
</evidence>
<sequence>MKHVKFLEQLHMVQLQESDMDALRSKDGTPVKAGKPTRLRAHMPVQVDEWREGNNGQERMRRQRACKLPSRSQQPKATRGYLCNKVKHTVNGDTISCFEIRHKHRQHGTLLPPSKWKGGIRARAAGANDNEVAAGSAESGGDGDEHDQPAKKLHRTTATI</sequence>
<comment type="caution">
    <text evidence="2">The sequence shown here is derived from an EMBL/GenBank/DDBJ whole genome shotgun (WGS) entry which is preliminary data.</text>
</comment>
<dbReference type="AlphaFoldDB" id="V9EMG6"/>
<gene>
    <name evidence="2" type="ORF">F443_14725</name>
</gene>
<feature type="compositionally biased region" description="Basic residues" evidence="1">
    <location>
        <begin position="151"/>
        <end position="160"/>
    </location>
</feature>
<evidence type="ECO:0000256" key="1">
    <source>
        <dbReference type="SAM" id="MobiDB-lite"/>
    </source>
</evidence>
<reference evidence="2 3" key="1">
    <citation type="submission" date="2013-11" db="EMBL/GenBank/DDBJ databases">
        <title>The Genome Sequence of Phytophthora parasitica P1569.</title>
        <authorList>
            <consortium name="The Broad Institute Genomics Platform"/>
            <person name="Russ C."/>
            <person name="Tyler B."/>
            <person name="Panabieres F."/>
            <person name="Shan W."/>
            <person name="Tripathy S."/>
            <person name="Grunwald N."/>
            <person name="Machado M."/>
            <person name="Johnson C.S."/>
            <person name="Arredondo F."/>
            <person name="Hong C."/>
            <person name="Coffey M."/>
            <person name="Young S.K."/>
            <person name="Zeng Q."/>
            <person name="Gargeya S."/>
            <person name="Fitzgerald M."/>
            <person name="Abouelleil A."/>
            <person name="Alvarado L."/>
            <person name="Chapman S.B."/>
            <person name="Gainer-Dewar J."/>
            <person name="Goldberg J."/>
            <person name="Griggs A."/>
            <person name="Gujja S."/>
            <person name="Hansen M."/>
            <person name="Howarth C."/>
            <person name="Imamovic A."/>
            <person name="Ireland A."/>
            <person name="Larimer J."/>
            <person name="McCowan C."/>
            <person name="Murphy C."/>
            <person name="Pearson M."/>
            <person name="Poon T.W."/>
            <person name="Priest M."/>
            <person name="Roberts A."/>
            <person name="Saif S."/>
            <person name="Shea T."/>
            <person name="Sykes S."/>
            <person name="Wortman J."/>
            <person name="Nusbaum C."/>
            <person name="Birren B."/>
        </authorList>
    </citation>
    <scope>NUCLEOTIDE SEQUENCE [LARGE SCALE GENOMIC DNA]</scope>
    <source>
        <strain evidence="2 3">P1569</strain>
    </source>
</reference>
<feature type="region of interest" description="Disordered" evidence="1">
    <location>
        <begin position="126"/>
        <end position="160"/>
    </location>
</feature>
<dbReference type="Proteomes" id="UP000018721">
    <property type="component" value="Unassembled WGS sequence"/>
</dbReference>
<name>V9EMG6_PHYNI</name>
<dbReference type="EMBL" id="ANIZ01002528">
    <property type="protein sequence ID" value="ETI39693.1"/>
    <property type="molecule type" value="Genomic_DNA"/>
</dbReference>
<organism evidence="2 3">
    <name type="scientific">Phytophthora nicotianae P1569</name>
    <dbReference type="NCBI Taxonomy" id="1317065"/>
    <lineage>
        <taxon>Eukaryota</taxon>
        <taxon>Sar</taxon>
        <taxon>Stramenopiles</taxon>
        <taxon>Oomycota</taxon>
        <taxon>Peronosporomycetes</taxon>
        <taxon>Peronosporales</taxon>
        <taxon>Peronosporaceae</taxon>
        <taxon>Phytophthora</taxon>
    </lineage>
</organism>
<protein>
    <submittedName>
        <fullName evidence="2">Uncharacterized protein</fullName>
    </submittedName>
</protein>
<proteinExistence type="predicted"/>
<evidence type="ECO:0000313" key="3">
    <source>
        <dbReference type="Proteomes" id="UP000018721"/>
    </source>
</evidence>
<feature type="region of interest" description="Disordered" evidence="1">
    <location>
        <begin position="54"/>
        <end position="73"/>
    </location>
</feature>
<keyword evidence="3" id="KW-1185">Reference proteome</keyword>
<dbReference type="HOGENOM" id="CLU_013012_1_0_1"/>